<dbReference type="EMBL" id="RCZA01000004">
    <property type="protein sequence ID" value="TPG84568.1"/>
    <property type="molecule type" value="Genomic_DNA"/>
</dbReference>
<dbReference type="SUPFAM" id="SSF53474">
    <property type="entry name" value="alpha/beta-Hydrolases"/>
    <property type="match status" value="1"/>
</dbReference>
<dbReference type="GO" id="GO:0016787">
    <property type="term" value="F:hydrolase activity"/>
    <property type="evidence" value="ECO:0007669"/>
    <property type="project" value="UniProtKB-KW"/>
</dbReference>
<evidence type="ECO:0000313" key="4">
    <source>
        <dbReference type="Proteomes" id="UP000320914"/>
    </source>
</evidence>
<dbReference type="InterPro" id="IPR037401">
    <property type="entry name" value="SnoaL-like"/>
</dbReference>
<protein>
    <submittedName>
        <fullName evidence="3">Dienelactone hydrolase family protein</fullName>
    </submittedName>
</protein>
<dbReference type="PANTHER" id="PTHR46623">
    <property type="entry name" value="CARBOXYMETHYLENEBUTENOLIDASE-RELATED"/>
    <property type="match status" value="1"/>
</dbReference>
<accession>A0A502IGI9</accession>
<feature type="domain" description="SnoaL-like" evidence="2">
    <location>
        <begin position="250"/>
        <end position="357"/>
    </location>
</feature>
<dbReference type="SUPFAM" id="SSF54427">
    <property type="entry name" value="NTF2-like"/>
    <property type="match status" value="1"/>
</dbReference>
<dbReference type="RefSeq" id="WP_140678256.1">
    <property type="nucleotide sequence ID" value="NZ_RCZA01000004.1"/>
</dbReference>
<dbReference type="Proteomes" id="UP000320914">
    <property type="component" value="Unassembled WGS sequence"/>
</dbReference>
<dbReference type="Pfam" id="PF01738">
    <property type="entry name" value="DLH"/>
    <property type="match status" value="1"/>
</dbReference>
<keyword evidence="3" id="KW-0378">Hydrolase</keyword>
<evidence type="ECO:0000259" key="1">
    <source>
        <dbReference type="Pfam" id="PF01738"/>
    </source>
</evidence>
<name>A0A502IGI9_9PSED</name>
<feature type="domain" description="Dienelactone hydrolase" evidence="1">
    <location>
        <begin position="16"/>
        <end position="232"/>
    </location>
</feature>
<dbReference type="InterPro" id="IPR032710">
    <property type="entry name" value="NTF2-like_dom_sf"/>
</dbReference>
<dbReference type="Pfam" id="PF12680">
    <property type="entry name" value="SnoaL_2"/>
    <property type="match status" value="1"/>
</dbReference>
<reference evidence="3 4" key="1">
    <citation type="journal article" date="2019" name="Environ. Microbiol.">
        <title>Species interactions and distinct microbial communities in high Arctic permafrost affected cryosols are associated with the CH4 and CO2 gas fluxes.</title>
        <authorList>
            <person name="Altshuler I."/>
            <person name="Hamel J."/>
            <person name="Turney S."/>
            <person name="Magnuson E."/>
            <person name="Levesque R."/>
            <person name="Greer C."/>
            <person name="Whyte L.G."/>
        </authorList>
    </citation>
    <scope>NUCLEOTIDE SEQUENCE [LARGE SCALE GENOMIC DNA]</scope>
    <source>
        <strain evidence="3 4">OWC5</strain>
    </source>
</reference>
<evidence type="ECO:0000313" key="3">
    <source>
        <dbReference type="EMBL" id="TPG84568.1"/>
    </source>
</evidence>
<sequence length="414" mass="45303">MKGQYVSVPVASGSHFQAYLATSVDGRGPGVVLCQEIFGVNQAMREVADLLAEEGYTVLVPDLYWRQEPGVELGYTEADFGRAYELYQGFDEALGIDDIRASLNALETLPQCKPGDLGVVGYCLGGKLAYLAACRLPEVACAVGYYGVGIENALSEAEGLQGRLVLHMAEQDQFCPAEARSAIQKVLHDKPGVELYVYPGVDHAFARPNGHHYHKPSALLAHERTVAALRRVLGPDYNLSDLWDEHVRHEFDTRDVPATMATMVAEPYVNHIPTMTGGVGAKELSRFYQHHFVHGNPKDMALTPLSRTVGASQIVDEFIMSFTHDSEIDWMLPGVAPTGRHVEIPMLGVVKFRGPKLYHEHIYWDQASVLVQIGLLDPTGLPVAGVVTAQKLLDETLPSNTLMPSWASSADKPV</sequence>
<dbReference type="Gene3D" id="3.10.450.50">
    <property type="match status" value="1"/>
</dbReference>
<proteinExistence type="predicted"/>
<dbReference type="AlphaFoldDB" id="A0A502IGI9"/>
<dbReference type="InterPro" id="IPR051049">
    <property type="entry name" value="Dienelactone_hydrolase-like"/>
</dbReference>
<dbReference type="InterPro" id="IPR029058">
    <property type="entry name" value="AB_hydrolase_fold"/>
</dbReference>
<dbReference type="InterPro" id="IPR002925">
    <property type="entry name" value="Dienelactn_hydro"/>
</dbReference>
<comment type="caution">
    <text evidence="3">The sequence shown here is derived from an EMBL/GenBank/DDBJ whole genome shotgun (WGS) entry which is preliminary data.</text>
</comment>
<dbReference type="PANTHER" id="PTHR46623:SF6">
    <property type="entry name" value="ALPHA_BETA-HYDROLASES SUPERFAMILY PROTEIN"/>
    <property type="match status" value="1"/>
</dbReference>
<organism evidence="3 4">
    <name type="scientific">Pseudomonas mandelii</name>
    <dbReference type="NCBI Taxonomy" id="75612"/>
    <lineage>
        <taxon>Bacteria</taxon>
        <taxon>Pseudomonadati</taxon>
        <taxon>Pseudomonadota</taxon>
        <taxon>Gammaproteobacteria</taxon>
        <taxon>Pseudomonadales</taxon>
        <taxon>Pseudomonadaceae</taxon>
        <taxon>Pseudomonas</taxon>
    </lineage>
</organism>
<gene>
    <name evidence="3" type="ORF">EAH74_11040</name>
</gene>
<dbReference type="Gene3D" id="3.40.50.1820">
    <property type="entry name" value="alpha/beta hydrolase"/>
    <property type="match status" value="1"/>
</dbReference>
<evidence type="ECO:0000259" key="2">
    <source>
        <dbReference type="Pfam" id="PF12680"/>
    </source>
</evidence>